<protein>
    <submittedName>
        <fullName evidence="1">Acyl-CoA dehydrogenase</fullName>
    </submittedName>
</protein>
<comment type="caution">
    <text evidence="1">The sequence shown here is derived from an EMBL/GenBank/DDBJ whole genome shotgun (WGS) entry which is preliminary data.</text>
</comment>
<dbReference type="Proteomes" id="UP000235162">
    <property type="component" value="Unassembled WGS sequence"/>
</dbReference>
<proteinExistence type="predicted"/>
<evidence type="ECO:0000313" key="1">
    <source>
        <dbReference type="EMBL" id="PLW85274.1"/>
    </source>
</evidence>
<organism evidence="1 2">
    <name type="scientific">Halioglobus japonicus</name>
    <dbReference type="NCBI Taxonomy" id="930805"/>
    <lineage>
        <taxon>Bacteria</taxon>
        <taxon>Pseudomonadati</taxon>
        <taxon>Pseudomonadota</taxon>
        <taxon>Gammaproteobacteria</taxon>
        <taxon>Cellvibrionales</taxon>
        <taxon>Halieaceae</taxon>
        <taxon>Halioglobus</taxon>
    </lineage>
</organism>
<gene>
    <name evidence="1" type="ORF">C0029_11585</name>
</gene>
<name>A0AAP8SM88_9GAMM</name>
<dbReference type="RefSeq" id="WP_084198107.1">
    <property type="nucleotide sequence ID" value="NZ_BMYL01000007.1"/>
</dbReference>
<reference evidence="1 2" key="1">
    <citation type="submission" date="2018-01" db="EMBL/GenBank/DDBJ databases">
        <title>The draft genome sequence of Halioglobus japonicus S1-36.</title>
        <authorList>
            <person name="Du Z.-J."/>
            <person name="Shi M.-J."/>
        </authorList>
    </citation>
    <scope>NUCLEOTIDE SEQUENCE [LARGE SCALE GENOMIC DNA]</scope>
    <source>
        <strain evidence="1 2">S1-36</strain>
    </source>
</reference>
<keyword evidence="2" id="KW-1185">Reference proteome</keyword>
<sequence>MYDAGLMGLEVDDKYGGVVGGLDEDTGMLSLWRTTRAMRIAPINNEMVLNYIAQHGLGMQRSY</sequence>
<dbReference type="EMBL" id="PKUR01000003">
    <property type="protein sequence ID" value="PLW85274.1"/>
    <property type="molecule type" value="Genomic_DNA"/>
</dbReference>
<dbReference type="AlphaFoldDB" id="A0AAP8SM88"/>
<evidence type="ECO:0000313" key="2">
    <source>
        <dbReference type="Proteomes" id="UP000235162"/>
    </source>
</evidence>
<dbReference type="KEGG" id="hja:BST95_03015"/>
<accession>A0AAP8SM88</accession>